<dbReference type="Proteomes" id="UP001054252">
    <property type="component" value="Unassembled WGS sequence"/>
</dbReference>
<accession>A0AAV5IY66</accession>
<dbReference type="AlphaFoldDB" id="A0AAV5IY66"/>
<dbReference type="EMBL" id="BPVZ01000023">
    <property type="protein sequence ID" value="GKV05485.1"/>
    <property type="molecule type" value="Genomic_DNA"/>
</dbReference>
<gene>
    <name evidence="1" type="ORF">SLEP1_g17489</name>
</gene>
<sequence length="34" mass="4262">MYLLCFLFSKVKFKIKQRNFWERQLLVKVKITGR</sequence>
<evidence type="ECO:0000313" key="2">
    <source>
        <dbReference type="Proteomes" id="UP001054252"/>
    </source>
</evidence>
<name>A0AAV5IY66_9ROSI</name>
<comment type="caution">
    <text evidence="1">The sequence shown here is derived from an EMBL/GenBank/DDBJ whole genome shotgun (WGS) entry which is preliminary data.</text>
</comment>
<protein>
    <submittedName>
        <fullName evidence="1">Uncharacterized protein</fullName>
    </submittedName>
</protein>
<keyword evidence="2" id="KW-1185">Reference proteome</keyword>
<proteinExistence type="predicted"/>
<evidence type="ECO:0000313" key="1">
    <source>
        <dbReference type="EMBL" id="GKV05485.1"/>
    </source>
</evidence>
<organism evidence="1 2">
    <name type="scientific">Rubroshorea leprosula</name>
    <dbReference type="NCBI Taxonomy" id="152421"/>
    <lineage>
        <taxon>Eukaryota</taxon>
        <taxon>Viridiplantae</taxon>
        <taxon>Streptophyta</taxon>
        <taxon>Embryophyta</taxon>
        <taxon>Tracheophyta</taxon>
        <taxon>Spermatophyta</taxon>
        <taxon>Magnoliopsida</taxon>
        <taxon>eudicotyledons</taxon>
        <taxon>Gunneridae</taxon>
        <taxon>Pentapetalae</taxon>
        <taxon>rosids</taxon>
        <taxon>malvids</taxon>
        <taxon>Malvales</taxon>
        <taxon>Dipterocarpaceae</taxon>
        <taxon>Rubroshorea</taxon>
    </lineage>
</organism>
<reference evidence="1 2" key="1">
    <citation type="journal article" date="2021" name="Commun. Biol.">
        <title>The genome of Shorea leprosula (Dipterocarpaceae) highlights the ecological relevance of drought in aseasonal tropical rainforests.</title>
        <authorList>
            <person name="Ng K.K.S."/>
            <person name="Kobayashi M.J."/>
            <person name="Fawcett J.A."/>
            <person name="Hatakeyama M."/>
            <person name="Paape T."/>
            <person name="Ng C.H."/>
            <person name="Ang C.C."/>
            <person name="Tnah L.H."/>
            <person name="Lee C.T."/>
            <person name="Nishiyama T."/>
            <person name="Sese J."/>
            <person name="O'Brien M.J."/>
            <person name="Copetti D."/>
            <person name="Mohd Noor M.I."/>
            <person name="Ong R.C."/>
            <person name="Putra M."/>
            <person name="Sireger I.Z."/>
            <person name="Indrioko S."/>
            <person name="Kosugi Y."/>
            <person name="Izuno A."/>
            <person name="Isagi Y."/>
            <person name="Lee S.L."/>
            <person name="Shimizu K.K."/>
        </authorList>
    </citation>
    <scope>NUCLEOTIDE SEQUENCE [LARGE SCALE GENOMIC DNA]</scope>
    <source>
        <strain evidence="1">214</strain>
    </source>
</reference>